<dbReference type="AlphaFoldDB" id="A0A5N5QCI2"/>
<dbReference type="Proteomes" id="UP000383932">
    <property type="component" value="Unassembled WGS sequence"/>
</dbReference>
<evidence type="ECO:0000313" key="2">
    <source>
        <dbReference type="Proteomes" id="UP000383932"/>
    </source>
</evidence>
<protein>
    <submittedName>
        <fullName evidence="1">Uncharacterized protein</fullName>
    </submittedName>
</protein>
<name>A0A5N5QCI2_9AGAM</name>
<organism evidence="1 2">
    <name type="scientific">Ceratobasidium theobromae</name>
    <dbReference type="NCBI Taxonomy" id="1582974"/>
    <lineage>
        <taxon>Eukaryota</taxon>
        <taxon>Fungi</taxon>
        <taxon>Dikarya</taxon>
        <taxon>Basidiomycota</taxon>
        <taxon>Agaricomycotina</taxon>
        <taxon>Agaricomycetes</taxon>
        <taxon>Cantharellales</taxon>
        <taxon>Ceratobasidiaceae</taxon>
        <taxon>Ceratobasidium</taxon>
    </lineage>
</organism>
<evidence type="ECO:0000313" key="1">
    <source>
        <dbReference type="EMBL" id="KAB5589146.1"/>
    </source>
</evidence>
<proteinExistence type="predicted"/>
<dbReference type="EMBL" id="SSOP01000310">
    <property type="protein sequence ID" value="KAB5589146.1"/>
    <property type="molecule type" value="Genomic_DNA"/>
</dbReference>
<sequence>MLITHVEPGKEMNKKAENLFLDLCAAADELGNFKGNFIGHPVTAKADIIKLENEWHVASVVVYRFAKFLNKSIYAKANLEYIDDGLDETLEVTVPPKDEDSWIVIKTVIDMFDRVIGKLPTF</sequence>
<gene>
    <name evidence="1" type="ORF">CTheo_7405</name>
</gene>
<reference evidence="1 2" key="1">
    <citation type="journal article" date="2019" name="Fungal Biol. Biotechnol.">
        <title>Draft genome sequence of fastidious pathogen Ceratobasidium theobromae, which causes vascular-streak dieback in Theobroma cacao.</title>
        <authorList>
            <person name="Ali S.S."/>
            <person name="Asman A."/>
            <person name="Shao J."/>
            <person name="Firmansyah A.P."/>
            <person name="Susilo A.W."/>
            <person name="Rosmana A."/>
            <person name="McMahon P."/>
            <person name="Junaid M."/>
            <person name="Guest D."/>
            <person name="Kheng T.Y."/>
            <person name="Meinhardt L.W."/>
            <person name="Bailey B.A."/>
        </authorList>
    </citation>
    <scope>NUCLEOTIDE SEQUENCE [LARGE SCALE GENOMIC DNA]</scope>
    <source>
        <strain evidence="1 2">CT2</strain>
    </source>
</reference>
<accession>A0A5N5QCI2</accession>
<comment type="caution">
    <text evidence="1">The sequence shown here is derived from an EMBL/GenBank/DDBJ whole genome shotgun (WGS) entry which is preliminary data.</text>
</comment>
<keyword evidence="2" id="KW-1185">Reference proteome</keyword>